<accession>A0A3R6ECU0</accession>
<dbReference type="EMBL" id="QSII01000024">
    <property type="protein sequence ID" value="RHC81478.1"/>
    <property type="molecule type" value="Genomic_DNA"/>
</dbReference>
<dbReference type="InterPro" id="IPR019734">
    <property type="entry name" value="TPR_rpt"/>
</dbReference>
<organism evidence="2 3">
    <name type="scientific">Parabacteroides merdae</name>
    <dbReference type="NCBI Taxonomy" id="46503"/>
    <lineage>
        <taxon>Bacteria</taxon>
        <taxon>Pseudomonadati</taxon>
        <taxon>Bacteroidota</taxon>
        <taxon>Bacteroidia</taxon>
        <taxon>Bacteroidales</taxon>
        <taxon>Tannerellaceae</taxon>
        <taxon>Parabacteroides</taxon>
    </lineage>
</organism>
<evidence type="ECO:0000313" key="3">
    <source>
        <dbReference type="Proteomes" id="UP000286260"/>
    </source>
</evidence>
<reference evidence="2 3" key="1">
    <citation type="submission" date="2018-08" db="EMBL/GenBank/DDBJ databases">
        <title>A genome reference for cultivated species of the human gut microbiota.</title>
        <authorList>
            <person name="Zou Y."/>
            <person name="Xue W."/>
            <person name="Luo G."/>
        </authorList>
    </citation>
    <scope>NUCLEOTIDE SEQUENCE [LARGE SCALE GENOMIC DNA]</scope>
    <source>
        <strain evidence="2 3">AM34-17</strain>
    </source>
</reference>
<gene>
    <name evidence="2" type="ORF">DW828_15510</name>
</gene>
<dbReference type="SMART" id="SM00028">
    <property type="entry name" value="TPR"/>
    <property type="match status" value="4"/>
</dbReference>
<proteinExistence type="predicted"/>
<dbReference type="Pfam" id="PF13181">
    <property type="entry name" value="TPR_8"/>
    <property type="match status" value="1"/>
</dbReference>
<dbReference type="Proteomes" id="UP000286260">
    <property type="component" value="Unassembled WGS sequence"/>
</dbReference>
<name>A0A3R6ECU0_9BACT</name>
<keyword evidence="1" id="KW-0802">TPR repeat</keyword>
<dbReference type="InterPro" id="IPR011990">
    <property type="entry name" value="TPR-like_helical_dom_sf"/>
</dbReference>
<comment type="caution">
    <text evidence="2">The sequence shown here is derived from an EMBL/GenBank/DDBJ whole genome shotgun (WGS) entry which is preliminary data.</text>
</comment>
<protein>
    <submittedName>
        <fullName evidence="2">Tetratricopeptide repeat protein</fullName>
    </submittedName>
</protein>
<dbReference type="AlphaFoldDB" id="A0A3R6ECU0"/>
<evidence type="ECO:0000256" key="1">
    <source>
        <dbReference type="PROSITE-ProRule" id="PRU00339"/>
    </source>
</evidence>
<dbReference type="RefSeq" id="WP_122204838.1">
    <property type="nucleotide sequence ID" value="NZ_QSII01000024.1"/>
</dbReference>
<dbReference type="PROSITE" id="PS50005">
    <property type="entry name" value="TPR"/>
    <property type="match status" value="1"/>
</dbReference>
<dbReference type="Pfam" id="PF13424">
    <property type="entry name" value="TPR_12"/>
    <property type="match status" value="1"/>
</dbReference>
<feature type="repeat" description="TPR" evidence="1">
    <location>
        <begin position="11"/>
        <end position="44"/>
    </location>
</feature>
<dbReference type="Gene3D" id="1.25.40.10">
    <property type="entry name" value="Tetratricopeptide repeat domain"/>
    <property type="match status" value="1"/>
</dbReference>
<evidence type="ECO:0000313" key="2">
    <source>
        <dbReference type="EMBL" id="RHC81478.1"/>
    </source>
</evidence>
<sequence length="297" mass="35110">MELSDKLYSQIEKLSNQGNQAMDNDDYLKAISYFQQAYELLPSPKEDWDAYVWLVASIGDAYFMMQDYKSSLDYFCQCYKSGEIENPFIMLQMGENYFELQDYDNAKEFLLRAFMVEGKSIFKNEKKYFGWLSENVDLTKSKRGQKKQTRSCKSDTNVKEENDLLMQYIDESMAHGANAYQYIIEVSKRYWDMLSEPKIAHSISYHLFLSLINSYLFLEEYEKALHWAIIFETFDFEADGRYDSGEKDFYVAICYHKNGCIDKAREYFINAKKKSRGRCFNGKWGEIYKDICKELGI</sequence>
<dbReference type="SUPFAM" id="SSF48452">
    <property type="entry name" value="TPR-like"/>
    <property type="match status" value="1"/>
</dbReference>